<dbReference type="Pfam" id="PF00483">
    <property type="entry name" value="NTP_transferase"/>
    <property type="match status" value="1"/>
</dbReference>
<reference evidence="3" key="1">
    <citation type="submission" date="2010-05" db="EMBL/GenBank/DDBJ databases">
        <title>Complete sequence of Methylotenera sp. 301.</title>
        <authorList>
            <person name="Lucas S."/>
            <person name="Copeland A."/>
            <person name="Lapidus A."/>
            <person name="Cheng J.-F."/>
            <person name="Bruce D."/>
            <person name="Goodwin L."/>
            <person name="Pitluck S."/>
            <person name="Clum A."/>
            <person name="Land M."/>
            <person name="Hauser L."/>
            <person name="Kyrpides N."/>
            <person name="Ivanova N."/>
            <person name="Chistoservova L."/>
            <person name="Kalyuzhnaya M."/>
            <person name="Woyke T."/>
        </authorList>
    </citation>
    <scope>NUCLEOTIDE SEQUENCE [LARGE SCALE GENOMIC DNA]</scope>
    <source>
        <strain evidence="3">301</strain>
    </source>
</reference>
<dbReference type="RefSeq" id="WP_013147423.1">
    <property type="nucleotide sequence ID" value="NC_014207.1"/>
</dbReference>
<dbReference type="SUPFAM" id="SSF51161">
    <property type="entry name" value="Trimeric LpxA-like enzymes"/>
    <property type="match status" value="1"/>
</dbReference>
<reference evidence="2 3" key="2">
    <citation type="journal article" date="2011" name="J. Bacteriol.">
        <title>Genomes of three methylotrophs from a single niche uncover genetic and metabolic divergence of Methylophilaceae.</title>
        <authorList>
            <person name="Lapidus A."/>
            <person name="Clum A."/>
            <person name="Labutti K."/>
            <person name="Kaluzhnaya M.G."/>
            <person name="Lim S."/>
            <person name="Beck D.A."/>
            <person name="Glavina Del Rio T."/>
            <person name="Nolan M."/>
            <person name="Mavromatis K."/>
            <person name="Huntemann M."/>
            <person name="Lucas S."/>
            <person name="Lidstrom M.E."/>
            <person name="Ivanova N."/>
            <person name="Chistoserdova L."/>
        </authorList>
    </citation>
    <scope>NUCLEOTIDE SEQUENCE [LARGE SCALE GENOMIC DNA]</scope>
    <source>
        <strain evidence="2 3">301</strain>
    </source>
</reference>
<dbReference type="PANTHER" id="PTHR22572">
    <property type="entry name" value="SUGAR-1-PHOSPHATE GUANYL TRANSFERASE"/>
    <property type="match status" value="1"/>
</dbReference>
<dbReference type="eggNOG" id="COG1208">
    <property type="taxonomic scope" value="Bacteria"/>
</dbReference>
<dbReference type="Gene3D" id="2.160.10.10">
    <property type="entry name" value="Hexapeptide repeat proteins"/>
    <property type="match status" value="1"/>
</dbReference>
<dbReference type="Proteomes" id="UP000000383">
    <property type="component" value="Chromosome"/>
</dbReference>
<dbReference type="Gene3D" id="3.90.550.10">
    <property type="entry name" value="Spore Coat Polysaccharide Biosynthesis Protein SpsA, Chain A"/>
    <property type="match status" value="1"/>
</dbReference>
<name>D7DNU0_METV0</name>
<proteinExistence type="predicted"/>
<evidence type="ECO:0000259" key="1">
    <source>
        <dbReference type="Pfam" id="PF00483"/>
    </source>
</evidence>
<accession>D7DNU0</accession>
<organism evidence="2 3">
    <name type="scientific">Methylotenera versatilis (strain 301)</name>
    <dbReference type="NCBI Taxonomy" id="666681"/>
    <lineage>
        <taxon>Bacteria</taxon>
        <taxon>Pseudomonadati</taxon>
        <taxon>Pseudomonadota</taxon>
        <taxon>Betaproteobacteria</taxon>
        <taxon>Nitrosomonadales</taxon>
        <taxon>Methylophilaceae</taxon>
        <taxon>Methylotenera</taxon>
    </lineage>
</organism>
<keyword evidence="3" id="KW-1185">Reference proteome</keyword>
<dbReference type="GO" id="GO:0016740">
    <property type="term" value="F:transferase activity"/>
    <property type="evidence" value="ECO:0007669"/>
    <property type="project" value="UniProtKB-KW"/>
</dbReference>
<evidence type="ECO:0000313" key="3">
    <source>
        <dbReference type="Proteomes" id="UP000000383"/>
    </source>
</evidence>
<gene>
    <name evidence="2" type="ordered locus">M301_0723</name>
</gene>
<dbReference type="STRING" id="666681.M301_0723"/>
<dbReference type="EMBL" id="CP002056">
    <property type="protein sequence ID" value="ADI29107.1"/>
    <property type="molecule type" value="Genomic_DNA"/>
</dbReference>
<keyword evidence="2" id="KW-0808">Transferase</keyword>
<dbReference type="AlphaFoldDB" id="D7DNU0"/>
<dbReference type="InterPro" id="IPR011004">
    <property type="entry name" value="Trimer_LpxA-like_sf"/>
</dbReference>
<dbReference type="SUPFAM" id="SSF53448">
    <property type="entry name" value="Nucleotide-diphospho-sugar transferases"/>
    <property type="match status" value="1"/>
</dbReference>
<feature type="domain" description="Nucleotidyl transferase" evidence="1">
    <location>
        <begin position="2"/>
        <end position="246"/>
    </location>
</feature>
<dbReference type="InterPro" id="IPR005835">
    <property type="entry name" value="NTP_transferase_dom"/>
</dbReference>
<dbReference type="OrthoDB" id="9788272at2"/>
<dbReference type="InterPro" id="IPR029044">
    <property type="entry name" value="Nucleotide-diphossugar_trans"/>
</dbReference>
<protein>
    <submittedName>
        <fullName evidence="2">Nucleotidyl transferase</fullName>
    </submittedName>
</protein>
<dbReference type="KEGG" id="meh:M301_0723"/>
<dbReference type="HOGENOM" id="CLU_029499_0_2_4"/>
<dbReference type="CDD" id="cd04181">
    <property type="entry name" value="NTP_transferase"/>
    <property type="match status" value="1"/>
</dbReference>
<dbReference type="InterPro" id="IPR050486">
    <property type="entry name" value="Mannose-1P_guanyltransferase"/>
</dbReference>
<evidence type="ECO:0000313" key="2">
    <source>
        <dbReference type="EMBL" id="ADI29107.1"/>
    </source>
</evidence>
<sequence length="379" mass="42124">MKAMILAAGKGTRVRPLTYELPKPMIPLLGKPVMAYLIEHLAKHNVNEVMVNVSYLHEKIQQYFGDGHRFGIEIGYSFEGDISNGKIVPSPVGSAGGMRKIQDFGGFFNETTIVICGDAIIDLDITAAVAEHRRKGALVSLVAKEVPMDKVSDYGIVLTDENGKIVSFQEKPSQAIAKSNLASTGIYIFEPEAINLIPSGSTFDIGSDLFPLLVDKNLPFYAINQHFNWIDIGLVTDYWEVMQQLMQGEVPSMNMPGKQIRPGVWVGLNVRIDWENTKIEGPVYIGSGARVDKGAEIVGPTWISDGCHVQRGGKVVRSVLFEYTRVGQDFSFEEMIVCGEYCVDKYGRMMHVDDDTCDLIWSDAREKVIYPMDYAQARI</sequence>